<keyword evidence="4" id="KW-1185">Reference proteome</keyword>
<dbReference type="EMBL" id="CP002363">
    <property type="protein sequence ID" value="ADV65024.1"/>
    <property type="molecule type" value="Genomic_DNA"/>
</dbReference>
<reference evidence="3 4" key="2">
    <citation type="journal article" date="2011" name="Stand. Genomic Sci.">
        <title>Complete genome sequence of Desulfurococcus mucosus type strain (O7/1).</title>
        <authorList>
            <person name="Wirth R."/>
            <person name="Chertkov O."/>
            <person name="Held B."/>
            <person name="Lapidus A."/>
            <person name="Nolan M."/>
            <person name="Lucas S."/>
            <person name="Hammon N."/>
            <person name="Deshpande S."/>
            <person name="Cheng J.F."/>
            <person name="Tapia R."/>
            <person name="Han C."/>
            <person name="Goodwin L."/>
            <person name="Pitluck S."/>
            <person name="Liolios K."/>
            <person name="Ioanna P."/>
            <person name="Ivanova N."/>
            <person name="Mavromatis K."/>
            <person name="Mikhailova N."/>
            <person name="Pati A."/>
            <person name="Chen A."/>
            <person name="Palaniappan K."/>
            <person name="Land M."/>
            <person name="Hauser L."/>
            <person name="Chang Y.J."/>
            <person name="Jeffries C.D."/>
            <person name="Bilek Y."/>
            <person name="Hader T."/>
            <person name="Rohde M."/>
            <person name="Spring S."/>
            <person name="Sikorski J."/>
            <person name="Goker M."/>
            <person name="Woyke T."/>
            <person name="Bristow J."/>
            <person name="Eisen J.A."/>
            <person name="Markowitz V."/>
            <person name="Hugenholtz P."/>
            <person name="Kyrpides N.C."/>
            <person name="Klenk H.P."/>
        </authorList>
    </citation>
    <scope>NUCLEOTIDE SEQUENCE [LARGE SCALE GENOMIC DNA]</scope>
    <source>
        <strain evidence="4">ATCC 35584 / DSM 2162 / JCM 9187 / O7/1</strain>
    </source>
</reference>
<evidence type="ECO:0000256" key="2">
    <source>
        <dbReference type="SAM" id="Phobius"/>
    </source>
</evidence>
<reference evidence="4" key="1">
    <citation type="submission" date="2010-11" db="EMBL/GenBank/DDBJ databases">
        <title>The complete genome of Desulfurococcus mucosus DSM 2162.</title>
        <authorList>
            <consortium name="US DOE Joint Genome Institute (JGI-PGF)"/>
            <person name="Lucas S."/>
            <person name="Copeland A."/>
            <person name="Lapidus A."/>
            <person name="Bruce D."/>
            <person name="Goodwin L."/>
            <person name="Pitluck S."/>
            <person name="Kyrpides N."/>
            <person name="Mavromatis K."/>
            <person name="Pagani I."/>
            <person name="Ivanova N."/>
            <person name="Ovchinnikova G."/>
            <person name="Chertkov O."/>
            <person name="Held B."/>
            <person name="Brettin T."/>
            <person name="Detter J.C."/>
            <person name="Tapia R."/>
            <person name="Han C."/>
            <person name="Land M."/>
            <person name="Hauser L."/>
            <person name="Markowitz V."/>
            <person name="Cheng J.-F."/>
            <person name="Hugenholtz P."/>
            <person name="Woyke T."/>
            <person name="Wu D."/>
            <person name="Wirth R."/>
            <person name="Bilek Y."/>
            <person name="Hader T."/>
            <person name="Klenk H.-P."/>
            <person name="Eisen J.A."/>
        </authorList>
    </citation>
    <scope>NUCLEOTIDE SEQUENCE [LARGE SCALE GENOMIC DNA]</scope>
    <source>
        <strain evidence="4">ATCC 35584 / DSM 2162 / JCM 9187 / O7/1</strain>
    </source>
</reference>
<protein>
    <submittedName>
        <fullName evidence="3">Uncharacterized protein</fullName>
    </submittedName>
</protein>
<dbReference type="HOGENOM" id="CLU_555054_0_0_2"/>
<accession>E8R948</accession>
<dbReference type="Proteomes" id="UP000001068">
    <property type="component" value="Chromosome"/>
</dbReference>
<evidence type="ECO:0000256" key="1">
    <source>
        <dbReference type="SAM" id="Coils"/>
    </source>
</evidence>
<evidence type="ECO:0000313" key="4">
    <source>
        <dbReference type="Proteomes" id="UP000001068"/>
    </source>
</evidence>
<keyword evidence="2" id="KW-1133">Transmembrane helix</keyword>
<dbReference type="KEGG" id="dmu:Desmu_0718"/>
<organism evidence="3 4">
    <name type="scientific">Desulfurococcus mucosus (strain ATCC 35584 / DSM 2162 / JCM 9187 / O7/1)</name>
    <dbReference type="NCBI Taxonomy" id="765177"/>
    <lineage>
        <taxon>Archaea</taxon>
        <taxon>Thermoproteota</taxon>
        <taxon>Thermoprotei</taxon>
        <taxon>Desulfurococcales</taxon>
        <taxon>Desulfurococcaceae</taxon>
        <taxon>Desulfurococcus</taxon>
    </lineage>
</organism>
<gene>
    <name evidence="3" type="ordered locus">Desmu_0718</name>
</gene>
<dbReference type="SUPFAM" id="SSF58100">
    <property type="entry name" value="Bacterial hemolysins"/>
    <property type="match status" value="1"/>
</dbReference>
<keyword evidence="2" id="KW-0472">Membrane</keyword>
<sequence precursor="true">MRALPPLILLLLVVLSSPGLIHVSAQEAPGRLIYIYFPGSDGQRVAGVLREIYGNSTPISFYSVEPEQGGSPLYYLYWMTTGARPAGSSTIPQYGGVNQSTVLILWNNTALVGNPLVDPSIHPYAYNPLYNLSGNYIPPRIISVKANNSFHWDEIDSDVRLNLSGSVLSIEVVKQGYTWTLNTTQSRELAPPRIFVLLNETRFLSAGNYTITFYVIRADPENITLFFPGSVRMDIGAGSGVSGIISHTTPWSIIDRDLFTRLPSDAAAWWLQQSVLTLGDVTRLAAGNVNVSVTLVYMPHLVLLKNLTGGVTSPDMVDAVYNGFKLVAASLITTYRDAAIVVFDTGEAGRPGYLAIAKGSVQQANISLTSSQLVAFILAGSSLTPLGYSNLLNLLQQRKLEIGDLNVKVNELNNTVTSMNQTINELTGKLATCSSENTLLNSRITQVNAELEKAKALYTQAYTYITLGLATTIAVSVALGYIAILAARKKP</sequence>
<feature type="transmembrane region" description="Helical" evidence="2">
    <location>
        <begin position="461"/>
        <end position="487"/>
    </location>
</feature>
<name>E8R948_DESM0</name>
<proteinExistence type="predicted"/>
<dbReference type="eggNOG" id="arCOG10275">
    <property type="taxonomic scope" value="Archaea"/>
</dbReference>
<keyword evidence="1" id="KW-0175">Coiled coil</keyword>
<evidence type="ECO:0000313" key="3">
    <source>
        <dbReference type="EMBL" id="ADV65024.1"/>
    </source>
</evidence>
<keyword evidence="2" id="KW-0812">Transmembrane</keyword>
<dbReference type="STRING" id="765177.Desmu_0718"/>
<feature type="coiled-coil region" evidence="1">
    <location>
        <begin position="395"/>
        <end position="457"/>
    </location>
</feature>
<dbReference type="AlphaFoldDB" id="E8R948"/>